<dbReference type="AlphaFoldDB" id="A0A2P6SBH9"/>
<comment type="caution">
    <text evidence="1">The sequence shown here is derived from an EMBL/GenBank/DDBJ whole genome shotgun (WGS) entry which is preliminary data.</text>
</comment>
<sequence length="84" mass="9761">MLLAWCRGSFTNKALIKSFLCGMTLIKGRSLCVLDNVEINYLFCLLLMLLHGPEVALLIKGFLFLWSDLDQRFIRIWIRIQALE</sequence>
<dbReference type="Gramene" id="PRQ56038">
    <property type="protein sequence ID" value="PRQ56038"/>
    <property type="gene ID" value="RchiOBHm_Chr1g0331351"/>
</dbReference>
<proteinExistence type="predicted"/>
<accession>A0A2P6SBH9</accession>
<organism evidence="1 2">
    <name type="scientific">Rosa chinensis</name>
    <name type="common">China rose</name>
    <dbReference type="NCBI Taxonomy" id="74649"/>
    <lineage>
        <taxon>Eukaryota</taxon>
        <taxon>Viridiplantae</taxon>
        <taxon>Streptophyta</taxon>
        <taxon>Embryophyta</taxon>
        <taxon>Tracheophyta</taxon>
        <taxon>Spermatophyta</taxon>
        <taxon>Magnoliopsida</taxon>
        <taxon>eudicotyledons</taxon>
        <taxon>Gunneridae</taxon>
        <taxon>Pentapetalae</taxon>
        <taxon>rosids</taxon>
        <taxon>fabids</taxon>
        <taxon>Rosales</taxon>
        <taxon>Rosaceae</taxon>
        <taxon>Rosoideae</taxon>
        <taxon>Rosoideae incertae sedis</taxon>
        <taxon>Rosa</taxon>
    </lineage>
</organism>
<dbReference type="Proteomes" id="UP000238479">
    <property type="component" value="Chromosome 1"/>
</dbReference>
<dbReference type="EMBL" id="PDCK01000039">
    <property type="protein sequence ID" value="PRQ56038.1"/>
    <property type="molecule type" value="Genomic_DNA"/>
</dbReference>
<evidence type="ECO:0000313" key="2">
    <source>
        <dbReference type="Proteomes" id="UP000238479"/>
    </source>
</evidence>
<keyword evidence="2" id="KW-1185">Reference proteome</keyword>
<evidence type="ECO:0000313" key="1">
    <source>
        <dbReference type="EMBL" id="PRQ56038.1"/>
    </source>
</evidence>
<gene>
    <name evidence="1" type="ORF">RchiOBHm_Chr1g0331351</name>
</gene>
<name>A0A2P6SBH9_ROSCH</name>
<protein>
    <submittedName>
        <fullName evidence="1">Uncharacterized protein</fullName>
    </submittedName>
</protein>
<reference evidence="1 2" key="1">
    <citation type="journal article" date="2018" name="Nat. Genet.">
        <title>The Rosa genome provides new insights in the design of modern roses.</title>
        <authorList>
            <person name="Bendahmane M."/>
        </authorList>
    </citation>
    <scope>NUCLEOTIDE SEQUENCE [LARGE SCALE GENOMIC DNA]</scope>
    <source>
        <strain evidence="2">cv. Old Blush</strain>
    </source>
</reference>